<dbReference type="InterPro" id="IPR002933">
    <property type="entry name" value="Peptidase_M20"/>
</dbReference>
<evidence type="ECO:0000259" key="3">
    <source>
        <dbReference type="Pfam" id="PF07687"/>
    </source>
</evidence>
<dbReference type="EMBL" id="CP035503">
    <property type="protein sequence ID" value="QDL39802.1"/>
    <property type="molecule type" value="Genomic_DNA"/>
</dbReference>
<keyword evidence="2" id="KW-0464">Manganese</keyword>
<dbReference type="RefSeq" id="WP_142821280.1">
    <property type="nucleotide sequence ID" value="NZ_CP035503.1"/>
</dbReference>
<dbReference type="InterPro" id="IPR017439">
    <property type="entry name" value="Amidohydrolase"/>
</dbReference>
<keyword evidence="2" id="KW-0479">Metal-binding</keyword>
<evidence type="ECO:0000313" key="4">
    <source>
        <dbReference type="EMBL" id="QDL39802.1"/>
    </source>
</evidence>
<dbReference type="Pfam" id="PF01546">
    <property type="entry name" value="Peptidase_M20"/>
    <property type="match status" value="1"/>
</dbReference>
<organism evidence="4 5">
    <name type="scientific">Rhodoferax sediminis</name>
    <dbReference type="NCBI Taxonomy" id="2509614"/>
    <lineage>
        <taxon>Bacteria</taxon>
        <taxon>Pseudomonadati</taxon>
        <taxon>Pseudomonadota</taxon>
        <taxon>Betaproteobacteria</taxon>
        <taxon>Burkholderiales</taxon>
        <taxon>Comamonadaceae</taxon>
        <taxon>Rhodoferax</taxon>
    </lineage>
</organism>
<feature type="binding site" evidence="2">
    <location>
        <position position="106"/>
    </location>
    <ligand>
        <name>Mn(2+)</name>
        <dbReference type="ChEBI" id="CHEBI:29035"/>
        <label>2</label>
    </ligand>
</feature>
<dbReference type="GO" id="GO:0046872">
    <property type="term" value="F:metal ion binding"/>
    <property type="evidence" value="ECO:0007669"/>
    <property type="project" value="UniProtKB-KW"/>
</dbReference>
<evidence type="ECO:0000256" key="2">
    <source>
        <dbReference type="PIRSR" id="PIRSR005962-1"/>
    </source>
</evidence>
<dbReference type="SUPFAM" id="SSF55031">
    <property type="entry name" value="Bacterial exopeptidase dimerisation domain"/>
    <property type="match status" value="1"/>
</dbReference>
<comment type="cofactor">
    <cofactor evidence="2">
        <name>Mn(2+)</name>
        <dbReference type="ChEBI" id="CHEBI:29035"/>
    </cofactor>
    <text evidence="2">The Mn(2+) ion enhances activity.</text>
</comment>
<feature type="binding site" evidence="2">
    <location>
        <position position="141"/>
    </location>
    <ligand>
        <name>Mn(2+)</name>
        <dbReference type="ChEBI" id="CHEBI:29035"/>
        <label>2</label>
    </ligand>
</feature>
<keyword evidence="1 4" id="KW-0378">Hydrolase</keyword>
<feature type="binding site" evidence="2">
    <location>
        <position position="365"/>
    </location>
    <ligand>
        <name>Mn(2+)</name>
        <dbReference type="ChEBI" id="CHEBI:29035"/>
        <label>2</label>
    </ligand>
</feature>
<dbReference type="OrthoDB" id="8875216at2"/>
<proteinExistence type="predicted"/>
<evidence type="ECO:0000313" key="5">
    <source>
        <dbReference type="Proteomes" id="UP000316798"/>
    </source>
</evidence>
<protein>
    <submittedName>
        <fullName evidence="4">Amidohydrolase</fullName>
    </submittedName>
</protein>
<dbReference type="PANTHER" id="PTHR11014">
    <property type="entry name" value="PEPTIDASE M20 FAMILY MEMBER"/>
    <property type="match status" value="1"/>
</dbReference>
<name>A0A515DHA8_9BURK</name>
<feature type="domain" description="Peptidase M20 dimerisation" evidence="3">
    <location>
        <begin position="191"/>
        <end position="285"/>
    </location>
</feature>
<dbReference type="Proteomes" id="UP000316798">
    <property type="component" value="Chromosome"/>
</dbReference>
<dbReference type="PANTHER" id="PTHR11014:SF63">
    <property type="entry name" value="METALLOPEPTIDASE, PUTATIVE (AFU_ORTHOLOGUE AFUA_6G09600)-RELATED"/>
    <property type="match status" value="1"/>
</dbReference>
<sequence length="396" mass="42563">MSQTANQSLSYLHQHADELTSIRHRIHQHPELAFEEFATSDLVAEKLTQWGYQVERGLGGTGVVGQLRRGHGRKRLGLRADMDALPIEEKSGVAYASCRPGIMHACGHDGHTAMLLGAAQYLTQHGEFSGTLNLIFQPAEEGGGGAVRMMDEGLFDKYPCDAVFAMHNGPGVPQGHLVFRDGPMMASSDYVTITLHGVGGHGAEPHRTADPIVAASSIVMALQTIVSRNAHPMDMAIVTVGALHGGKANNVIPDTAILELSVRALTCEMRELLERRIKALVTAQADSFGVRAEIDYRRGYAVLVNTLAETDFARQVALELVGPEKTVLHGPAITASEDFSFMLEKVPGCYLIIGNGDGAGGCAVHNPGYDFNDNNLVVGAAYWARLTERFLATAPT</sequence>
<dbReference type="SUPFAM" id="SSF53187">
    <property type="entry name" value="Zn-dependent exopeptidases"/>
    <property type="match status" value="1"/>
</dbReference>
<keyword evidence="5" id="KW-1185">Reference proteome</keyword>
<dbReference type="CDD" id="cd05666">
    <property type="entry name" value="M20_Acy1-like"/>
    <property type="match status" value="1"/>
</dbReference>
<dbReference type="InterPro" id="IPR011650">
    <property type="entry name" value="Peptidase_M20_dimer"/>
</dbReference>
<dbReference type="Pfam" id="PF07687">
    <property type="entry name" value="M20_dimer"/>
    <property type="match status" value="1"/>
</dbReference>
<dbReference type="GO" id="GO:0050118">
    <property type="term" value="F:N-acetyldiaminopimelate deacetylase activity"/>
    <property type="evidence" value="ECO:0007669"/>
    <property type="project" value="UniProtKB-ARBA"/>
</dbReference>
<evidence type="ECO:0000256" key="1">
    <source>
        <dbReference type="ARBA" id="ARBA00022801"/>
    </source>
</evidence>
<reference evidence="4 5" key="1">
    <citation type="submission" date="2019-01" db="EMBL/GenBank/DDBJ databases">
        <title>Genomic insights into a novel species Rhodoferax sp.</title>
        <authorList>
            <person name="Jin L."/>
        </authorList>
    </citation>
    <scope>NUCLEOTIDE SEQUENCE [LARGE SCALE GENOMIC DNA]</scope>
    <source>
        <strain evidence="4 5">CHu59-6-5</strain>
    </source>
</reference>
<dbReference type="Gene3D" id="3.40.630.10">
    <property type="entry name" value="Zn peptidases"/>
    <property type="match status" value="1"/>
</dbReference>
<feature type="binding site" evidence="2">
    <location>
        <position position="108"/>
    </location>
    <ligand>
        <name>Mn(2+)</name>
        <dbReference type="ChEBI" id="CHEBI:29035"/>
        <label>2</label>
    </ligand>
</feature>
<gene>
    <name evidence="4" type="ORF">EUB48_13710</name>
</gene>
<dbReference type="InterPro" id="IPR036264">
    <property type="entry name" value="Bact_exopeptidase_dim_dom"/>
</dbReference>
<accession>A0A515DHA8</accession>
<dbReference type="FunFam" id="3.30.70.360:FF:000001">
    <property type="entry name" value="N-acetyldiaminopimelate deacetylase"/>
    <property type="match status" value="1"/>
</dbReference>
<dbReference type="PIRSF" id="PIRSF005962">
    <property type="entry name" value="Pept_M20D_amidohydro"/>
    <property type="match status" value="1"/>
</dbReference>
<dbReference type="AlphaFoldDB" id="A0A515DHA8"/>
<feature type="binding site" evidence="2">
    <location>
        <position position="167"/>
    </location>
    <ligand>
        <name>Mn(2+)</name>
        <dbReference type="ChEBI" id="CHEBI:29035"/>
        <label>2</label>
    </ligand>
</feature>
<dbReference type="GO" id="GO:0019877">
    <property type="term" value="P:diaminopimelate biosynthetic process"/>
    <property type="evidence" value="ECO:0007669"/>
    <property type="project" value="UniProtKB-ARBA"/>
</dbReference>
<dbReference type="Gene3D" id="3.30.70.360">
    <property type="match status" value="1"/>
</dbReference>
<dbReference type="NCBIfam" id="TIGR01891">
    <property type="entry name" value="amidohydrolases"/>
    <property type="match status" value="1"/>
</dbReference>
<dbReference type="KEGG" id="rhf:EUB48_13710"/>